<dbReference type="InterPro" id="IPR037038">
    <property type="entry name" value="HepT-like_sf"/>
</dbReference>
<name>M1Z7B0_9FIRM</name>
<dbReference type="NCBIfam" id="NF047751">
    <property type="entry name" value="HepT_toxin"/>
    <property type="match status" value="1"/>
</dbReference>
<keyword evidence="6" id="KW-1185">Reference proteome</keyword>
<proteinExistence type="inferred from homology"/>
<dbReference type="EMBL" id="LT669839">
    <property type="protein sequence ID" value="SHD76292.1"/>
    <property type="molecule type" value="Genomic_DNA"/>
</dbReference>
<dbReference type="Gene3D" id="1.20.120.580">
    <property type="entry name" value="bsu32300-like"/>
    <property type="match status" value="1"/>
</dbReference>
<protein>
    <recommendedName>
        <fullName evidence="7">DUF86 domain-containing protein</fullName>
    </recommendedName>
</protein>
<evidence type="ECO:0000256" key="2">
    <source>
        <dbReference type="ARBA" id="ARBA00022722"/>
    </source>
</evidence>
<dbReference type="RefSeq" id="WP_005583697.1">
    <property type="nucleotide sequence ID" value="NZ_LT669839.1"/>
</dbReference>
<evidence type="ECO:0000313" key="5">
    <source>
        <dbReference type="EMBL" id="SHD76292.1"/>
    </source>
</evidence>
<gene>
    <name evidence="5" type="ORF">CUESP1_0916</name>
</gene>
<reference evidence="5 6" key="1">
    <citation type="submission" date="2016-11" db="EMBL/GenBank/DDBJ databases">
        <authorList>
            <person name="Manzoor S."/>
        </authorList>
    </citation>
    <scope>NUCLEOTIDE SEQUENCE [LARGE SCALE GENOMIC DNA]</scope>
    <source>
        <strain evidence="5">Clostridium ultunense strain Esp</strain>
    </source>
</reference>
<organism evidence="5 6">
    <name type="scientific">[Clostridium] ultunense Esp</name>
    <dbReference type="NCBI Taxonomy" id="1288971"/>
    <lineage>
        <taxon>Bacteria</taxon>
        <taxon>Bacillati</taxon>
        <taxon>Bacillota</taxon>
        <taxon>Tissierellia</taxon>
        <taxon>Tissierellales</taxon>
        <taxon>Tepidimicrobiaceae</taxon>
        <taxon>Schnuerera</taxon>
    </lineage>
</organism>
<dbReference type="AlphaFoldDB" id="M1Z7B0"/>
<dbReference type="Proteomes" id="UP000245423">
    <property type="component" value="Chromosome 1"/>
</dbReference>
<evidence type="ECO:0000256" key="1">
    <source>
        <dbReference type="ARBA" id="ARBA00022649"/>
    </source>
</evidence>
<dbReference type="GO" id="GO:0004540">
    <property type="term" value="F:RNA nuclease activity"/>
    <property type="evidence" value="ECO:0007669"/>
    <property type="project" value="InterPro"/>
</dbReference>
<dbReference type="InterPro" id="IPR008201">
    <property type="entry name" value="HepT-like"/>
</dbReference>
<keyword evidence="1" id="KW-1277">Toxin-antitoxin system</keyword>
<evidence type="ECO:0000256" key="4">
    <source>
        <dbReference type="ARBA" id="ARBA00024207"/>
    </source>
</evidence>
<dbReference type="GO" id="GO:0110001">
    <property type="term" value="C:toxin-antitoxin complex"/>
    <property type="evidence" value="ECO:0007669"/>
    <property type="project" value="InterPro"/>
</dbReference>
<dbReference type="OrthoDB" id="9796612at2"/>
<dbReference type="PANTHER" id="PTHR33397:SF5">
    <property type="entry name" value="RNASE YUTE-RELATED"/>
    <property type="match status" value="1"/>
</dbReference>
<dbReference type="GO" id="GO:0016787">
    <property type="term" value="F:hydrolase activity"/>
    <property type="evidence" value="ECO:0007669"/>
    <property type="project" value="UniProtKB-KW"/>
</dbReference>
<dbReference type="Pfam" id="PF01934">
    <property type="entry name" value="HepT-like"/>
    <property type="match status" value="1"/>
</dbReference>
<dbReference type="PANTHER" id="PTHR33397">
    <property type="entry name" value="UPF0331 PROTEIN YUTE"/>
    <property type="match status" value="1"/>
</dbReference>
<accession>M1Z7B0</accession>
<comment type="similarity">
    <text evidence="4">Belongs to the HepT RNase toxin family.</text>
</comment>
<evidence type="ECO:0008006" key="7">
    <source>
        <dbReference type="Google" id="ProtNLM"/>
    </source>
</evidence>
<keyword evidence="3" id="KW-0378">Hydrolase</keyword>
<evidence type="ECO:0000313" key="6">
    <source>
        <dbReference type="Proteomes" id="UP000245423"/>
    </source>
</evidence>
<sequence>MVNKDILYKRIERAQEYILILKDIRENLSLEDFKKDLIIQGSVERYLHLTIEALLDIGNHIIADEGLGKVEVYSDIAKILSLNKYINKEQEEIFVKIIGFRNILVHDYLSIDKDIVYEILENGLGDLEDILREFGKLL</sequence>
<keyword evidence="2" id="KW-0540">Nuclease</keyword>
<dbReference type="InterPro" id="IPR052379">
    <property type="entry name" value="Type_VII_TA_RNase"/>
</dbReference>
<evidence type="ECO:0000256" key="3">
    <source>
        <dbReference type="ARBA" id="ARBA00022801"/>
    </source>
</evidence>
<dbReference type="HOGENOM" id="CLU_142825_1_0_9"/>